<accession>A0A4D6X5X2</accession>
<organism evidence="2 3">
    <name type="scientific">Pseudomonas putida</name>
    <name type="common">Arthrobacter siderocapsulatus</name>
    <dbReference type="NCBI Taxonomy" id="303"/>
    <lineage>
        <taxon>Bacteria</taxon>
        <taxon>Pseudomonadati</taxon>
        <taxon>Pseudomonadota</taxon>
        <taxon>Gammaproteobacteria</taxon>
        <taxon>Pseudomonadales</taxon>
        <taxon>Pseudomonadaceae</taxon>
        <taxon>Pseudomonas</taxon>
    </lineage>
</organism>
<sequence>MCGTGFAGVRGQARSHRYGAGPDSCEDPVGAGLPAKQTPRCVAPASPVFAGKPAPTRFTQASKRGLRAAAQTTKSPERSGLFAQSHCLQRLAGSPTSAACCLSAISEA</sequence>
<evidence type="ECO:0000313" key="3">
    <source>
        <dbReference type="Proteomes" id="UP000298551"/>
    </source>
</evidence>
<feature type="region of interest" description="Disordered" evidence="1">
    <location>
        <begin position="1"/>
        <end position="25"/>
    </location>
</feature>
<protein>
    <submittedName>
        <fullName evidence="2">Uncharacterized protein</fullName>
    </submittedName>
</protein>
<gene>
    <name evidence="2" type="ORF">E6B08_00850</name>
</gene>
<dbReference type="Proteomes" id="UP000298551">
    <property type="component" value="Chromosome"/>
</dbReference>
<evidence type="ECO:0000256" key="1">
    <source>
        <dbReference type="SAM" id="MobiDB-lite"/>
    </source>
</evidence>
<reference evidence="3" key="1">
    <citation type="submission" date="2019-04" db="EMBL/GenBank/DDBJ databases">
        <title>Genome sequence of Pseudomonas putida 1290, an auxin catabolizing strain.</title>
        <authorList>
            <person name="Laird T.S."/>
            <person name="Leveau J.H.J."/>
        </authorList>
    </citation>
    <scope>NUCLEOTIDE SEQUENCE [LARGE SCALE GENOMIC DNA]</scope>
    <source>
        <strain evidence="3">1290</strain>
    </source>
</reference>
<evidence type="ECO:0000313" key="2">
    <source>
        <dbReference type="EMBL" id="QCI10068.1"/>
    </source>
</evidence>
<dbReference type="OrthoDB" id="7032694at2"/>
<proteinExistence type="predicted"/>
<dbReference type="AlphaFoldDB" id="A0A4D6X5X2"/>
<name>A0A4D6X5X2_PSEPU</name>
<dbReference type="EMBL" id="CP039371">
    <property type="protein sequence ID" value="QCI10068.1"/>
    <property type="molecule type" value="Genomic_DNA"/>
</dbReference>